<feature type="compositionally biased region" description="Acidic residues" evidence="1">
    <location>
        <begin position="420"/>
        <end position="435"/>
    </location>
</feature>
<reference evidence="2" key="1">
    <citation type="journal article" date="2023" name="Mol. Phylogenet. Evol.">
        <title>Genome-scale phylogeny and comparative genomics of the fungal order Sordariales.</title>
        <authorList>
            <person name="Hensen N."/>
            <person name="Bonometti L."/>
            <person name="Westerberg I."/>
            <person name="Brannstrom I.O."/>
            <person name="Guillou S."/>
            <person name="Cros-Aarteil S."/>
            <person name="Calhoun S."/>
            <person name="Haridas S."/>
            <person name="Kuo A."/>
            <person name="Mondo S."/>
            <person name="Pangilinan J."/>
            <person name="Riley R."/>
            <person name="LaButti K."/>
            <person name="Andreopoulos B."/>
            <person name="Lipzen A."/>
            <person name="Chen C."/>
            <person name="Yan M."/>
            <person name="Daum C."/>
            <person name="Ng V."/>
            <person name="Clum A."/>
            <person name="Steindorff A."/>
            <person name="Ohm R.A."/>
            <person name="Martin F."/>
            <person name="Silar P."/>
            <person name="Natvig D.O."/>
            <person name="Lalanne C."/>
            <person name="Gautier V."/>
            <person name="Ament-Velasquez S.L."/>
            <person name="Kruys A."/>
            <person name="Hutchinson M.I."/>
            <person name="Powell A.J."/>
            <person name="Barry K."/>
            <person name="Miller A.N."/>
            <person name="Grigoriev I.V."/>
            <person name="Debuchy R."/>
            <person name="Gladieux P."/>
            <person name="Hiltunen Thoren M."/>
            <person name="Johannesson H."/>
        </authorList>
    </citation>
    <scope>NUCLEOTIDE SEQUENCE</scope>
    <source>
        <strain evidence="2">CBS 757.83</strain>
    </source>
</reference>
<evidence type="ECO:0000313" key="2">
    <source>
        <dbReference type="EMBL" id="KAK4104456.1"/>
    </source>
</evidence>
<feature type="region of interest" description="Disordered" evidence="1">
    <location>
        <begin position="420"/>
        <end position="441"/>
    </location>
</feature>
<keyword evidence="3" id="KW-1185">Reference proteome</keyword>
<name>A0AAN6T505_9PEZI</name>
<evidence type="ECO:0000256" key="1">
    <source>
        <dbReference type="SAM" id="MobiDB-lite"/>
    </source>
</evidence>
<gene>
    <name evidence="2" type="ORF">N658DRAFT_556360</name>
</gene>
<reference evidence="2" key="2">
    <citation type="submission" date="2023-05" db="EMBL/GenBank/DDBJ databases">
        <authorList>
            <consortium name="Lawrence Berkeley National Laboratory"/>
            <person name="Steindorff A."/>
            <person name="Hensen N."/>
            <person name="Bonometti L."/>
            <person name="Westerberg I."/>
            <person name="Brannstrom I.O."/>
            <person name="Guillou S."/>
            <person name="Cros-Aarteil S."/>
            <person name="Calhoun S."/>
            <person name="Haridas S."/>
            <person name="Kuo A."/>
            <person name="Mondo S."/>
            <person name="Pangilinan J."/>
            <person name="Riley R."/>
            <person name="Labutti K."/>
            <person name="Andreopoulos B."/>
            <person name="Lipzen A."/>
            <person name="Chen C."/>
            <person name="Yanf M."/>
            <person name="Daum C."/>
            <person name="Ng V."/>
            <person name="Clum A."/>
            <person name="Ohm R."/>
            <person name="Martin F."/>
            <person name="Silar P."/>
            <person name="Natvig D."/>
            <person name="Lalanne C."/>
            <person name="Gautier V."/>
            <person name="Ament-Velasquez S.L."/>
            <person name="Kruys A."/>
            <person name="Hutchinson M.I."/>
            <person name="Powell A.J."/>
            <person name="Barry K."/>
            <person name="Miller A.N."/>
            <person name="Grigoriev I.V."/>
            <person name="Debuchy R."/>
            <person name="Gladieux P."/>
            <person name="Thoren M.H."/>
            <person name="Johannesson H."/>
        </authorList>
    </citation>
    <scope>NUCLEOTIDE SEQUENCE</scope>
    <source>
        <strain evidence="2">CBS 757.83</strain>
    </source>
</reference>
<organism evidence="2 3">
    <name type="scientific">Parathielavia hyrcaniae</name>
    <dbReference type="NCBI Taxonomy" id="113614"/>
    <lineage>
        <taxon>Eukaryota</taxon>
        <taxon>Fungi</taxon>
        <taxon>Dikarya</taxon>
        <taxon>Ascomycota</taxon>
        <taxon>Pezizomycotina</taxon>
        <taxon>Sordariomycetes</taxon>
        <taxon>Sordariomycetidae</taxon>
        <taxon>Sordariales</taxon>
        <taxon>Chaetomiaceae</taxon>
        <taxon>Parathielavia</taxon>
    </lineage>
</organism>
<accession>A0AAN6T505</accession>
<dbReference type="Proteomes" id="UP001305647">
    <property type="component" value="Unassembled WGS sequence"/>
</dbReference>
<dbReference type="AlphaFoldDB" id="A0AAN6T505"/>
<proteinExistence type="predicted"/>
<protein>
    <submittedName>
        <fullName evidence="2">Uncharacterized protein</fullName>
    </submittedName>
</protein>
<evidence type="ECO:0000313" key="3">
    <source>
        <dbReference type="Proteomes" id="UP001305647"/>
    </source>
</evidence>
<comment type="caution">
    <text evidence="2">The sequence shown here is derived from an EMBL/GenBank/DDBJ whole genome shotgun (WGS) entry which is preliminary data.</text>
</comment>
<sequence length="462" mass="52275">MTRSKGVLTVKKVVNRYSHHTFVFYPLNNPEIEARRPLLSDANHESSRYLRARPNGFIFVRWLQHNPRDKHVAVVGLFASVDCPQELVVVKKLRCMARLHLSDDADWQGNGIAAEIEQCSLSSANDPMVRRQLSLHYPGAGPTPFPHLHAANIFLHYPTDEEKAADPALAHFTDYLPQIIVGNFGLSLQAHNDRQDLLGTADPWHRALPEPATLLDKADLGLTLLGLMQAHVAQADGRTAAPDEYDNELRQCWDEFWPVAVMVQDDWWERLPKTRAQEWAQFPSNDYVYGRMLSTADLNVERYTDGGFAESVRWTQPTTQAQACMPWRSPARRHDRLHREDRARVGRDMSWYRRDWFDDLFKPGCVEIRQAHLIGAGTLEEDPDLKQVDFGRVQGKAQPPKGRLAPGAKCDAADWDYEDELPDYEDVEDDDDDGGDGAAVQAKRATVRARALARASGLGDEL</sequence>
<dbReference type="EMBL" id="MU863626">
    <property type="protein sequence ID" value="KAK4104456.1"/>
    <property type="molecule type" value="Genomic_DNA"/>
</dbReference>